<dbReference type="RefSeq" id="WP_404439726.1">
    <property type="nucleotide sequence ID" value="NZ_JAOQBW010000001.1"/>
</dbReference>
<evidence type="ECO:0008006" key="4">
    <source>
        <dbReference type="Google" id="ProtNLM"/>
    </source>
</evidence>
<gene>
    <name evidence="2" type="ORF">OCH74_01360</name>
</gene>
<dbReference type="EMBL" id="JAOQBW010000001">
    <property type="protein sequence ID" value="MFK3575522.1"/>
    <property type="molecule type" value="Genomic_DNA"/>
</dbReference>
<evidence type="ECO:0000313" key="3">
    <source>
        <dbReference type="Proteomes" id="UP001620273"/>
    </source>
</evidence>
<evidence type="ECO:0000256" key="1">
    <source>
        <dbReference type="SAM" id="MobiDB-lite"/>
    </source>
</evidence>
<proteinExistence type="predicted"/>
<comment type="caution">
    <text evidence="2">The sequence shown here is derived from an EMBL/GenBank/DDBJ whole genome shotgun (WGS) entry which is preliminary data.</text>
</comment>
<feature type="region of interest" description="Disordered" evidence="1">
    <location>
        <begin position="1"/>
        <end position="20"/>
    </location>
</feature>
<keyword evidence="3" id="KW-1185">Reference proteome</keyword>
<organism evidence="2 3">
    <name type="scientific">Bifidobacterium thermacidophilum</name>
    <dbReference type="NCBI Taxonomy" id="246618"/>
    <lineage>
        <taxon>Bacteria</taxon>
        <taxon>Bacillati</taxon>
        <taxon>Actinomycetota</taxon>
        <taxon>Actinomycetes</taxon>
        <taxon>Bifidobacteriales</taxon>
        <taxon>Bifidobacteriaceae</taxon>
        <taxon>Bifidobacterium</taxon>
    </lineage>
</organism>
<reference evidence="2 3" key="1">
    <citation type="submission" date="2022-09" db="EMBL/GenBank/DDBJ databases">
        <title>Genome sequencing of four strains from tibetan pig.</title>
        <authorList>
            <person name="Feng J."/>
        </authorList>
    </citation>
    <scope>NUCLEOTIDE SEQUENCE [LARGE SCALE GENOMIC DNA]</scope>
    <source>
        <strain evidence="2 3">11-1-1</strain>
    </source>
</reference>
<evidence type="ECO:0000313" key="2">
    <source>
        <dbReference type="EMBL" id="MFK3575522.1"/>
    </source>
</evidence>
<protein>
    <recommendedName>
        <fullName evidence="4">Phage protein</fullName>
    </recommendedName>
</protein>
<name>A0ABW8KLT0_9BIFI</name>
<accession>A0ABW8KLT0</accession>
<sequence length="51" mass="6127">MTTRKMTTPKRAENSGASQREYWESLSRSFNKQFIDEARKKYDTRKRLQVA</sequence>
<dbReference type="Proteomes" id="UP001620273">
    <property type="component" value="Unassembled WGS sequence"/>
</dbReference>